<evidence type="ECO:0000256" key="6">
    <source>
        <dbReference type="ARBA" id="ARBA00022692"/>
    </source>
</evidence>
<keyword evidence="4" id="KW-1003">Cell membrane</keyword>
<dbReference type="Pfam" id="PF03544">
    <property type="entry name" value="TonB_C"/>
    <property type="match status" value="1"/>
</dbReference>
<evidence type="ECO:0000313" key="11">
    <source>
        <dbReference type="EMBL" id="QAT85396.1"/>
    </source>
</evidence>
<evidence type="ECO:0000256" key="5">
    <source>
        <dbReference type="ARBA" id="ARBA00022519"/>
    </source>
</evidence>
<keyword evidence="9" id="KW-0472">Membrane</keyword>
<dbReference type="GO" id="GO:0031992">
    <property type="term" value="F:energy transducer activity"/>
    <property type="evidence" value="ECO:0007669"/>
    <property type="project" value="TreeGrafter"/>
</dbReference>
<evidence type="ECO:0000256" key="1">
    <source>
        <dbReference type="ARBA" id="ARBA00004383"/>
    </source>
</evidence>
<evidence type="ECO:0000313" key="12">
    <source>
        <dbReference type="Proteomes" id="UP000288758"/>
    </source>
</evidence>
<dbReference type="SUPFAM" id="SSF74653">
    <property type="entry name" value="TolA/TonB C-terminal domain"/>
    <property type="match status" value="1"/>
</dbReference>
<feature type="domain" description="TonB C-terminal" evidence="10">
    <location>
        <begin position="204"/>
        <end position="295"/>
    </location>
</feature>
<keyword evidence="7" id="KW-0653">Protein transport</keyword>
<evidence type="ECO:0000259" key="10">
    <source>
        <dbReference type="PROSITE" id="PS52015"/>
    </source>
</evidence>
<name>A0A410RU54_CORCK</name>
<dbReference type="PROSITE" id="PS52015">
    <property type="entry name" value="TONB_CTD"/>
    <property type="match status" value="1"/>
</dbReference>
<dbReference type="NCBIfam" id="TIGR01352">
    <property type="entry name" value="tonB_Cterm"/>
    <property type="match status" value="1"/>
</dbReference>
<keyword evidence="5" id="KW-0997">Cell inner membrane</keyword>
<dbReference type="InterPro" id="IPR037682">
    <property type="entry name" value="TonB_C"/>
</dbReference>
<evidence type="ECO:0000256" key="7">
    <source>
        <dbReference type="ARBA" id="ARBA00022927"/>
    </source>
</evidence>
<evidence type="ECO:0000256" key="4">
    <source>
        <dbReference type="ARBA" id="ARBA00022475"/>
    </source>
</evidence>
<comment type="similarity">
    <text evidence="2">Belongs to the TonB family.</text>
</comment>
<proteinExistence type="inferred from homology"/>
<dbReference type="PANTHER" id="PTHR33446:SF2">
    <property type="entry name" value="PROTEIN TONB"/>
    <property type="match status" value="1"/>
</dbReference>
<dbReference type="AlphaFoldDB" id="A0A410RU54"/>
<accession>A0A410RU54</accession>
<dbReference type="GO" id="GO:0055085">
    <property type="term" value="P:transmembrane transport"/>
    <property type="evidence" value="ECO:0007669"/>
    <property type="project" value="InterPro"/>
</dbReference>
<reference evidence="11 12" key="1">
    <citation type="submission" date="2018-12" db="EMBL/GenBank/DDBJ databases">
        <title>Complete Genome Sequence of the Corallopyronin A producing Myxobacterium Corallococcus coralloides B035.</title>
        <authorList>
            <person name="Bouhired S.M."/>
            <person name="Rupp O."/>
            <person name="Blom J."/>
            <person name="Schaeberle T.F."/>
            <person name="Kehraus S."/>
            <person name="Schiefer A."/>
            <person name="Pfarr K."/>
            <person name="Goesmann A."/>
            <person name="Hoerauf A."/>
            <person name="Koenig G.M."/>
        </authorList>
    </citation>
    <scope>NUCLEOTIDE SEQUENCE [LARGE SCALE GENOMIC DNA]</scope>
    <source>
        <strain evidence="11 12">B035</strain>
    </source>
</reference>
<keyword evidence="6" id="KW-0812">Transmembrane</keyword>
<protein>
    <submittedName>
        <fullName evidence="11">TonB family protein</fullName>
    </submittedName>
</protein>
<sequence>MRTILNFDDGLGAAPVLPQAVTARADTARGPVGLFQSATATAEAGWGRWSGALLTATAAHVLAVAVGLLMVPTQAPPVVKKPEPELVLMAYAPPPPPLGGGALKQATPEPVKPVVQKPRPKRQELVVPAKVPEPVKEPEPVVEPVVEQVETPVATEVSAVPSQAPAGPGVPDGAVGGVVGGVVGGIVGGKLGGQGKAPPIYTPREVMKLPALLSGKPEYPRRAREDGITGVVMVMVVIGTDGTVEPGSPRLHRSVPGLDEAALESVAGWRFSPALGHDGAPVRVKVVIPVKFALR</sequence>
<gene>
    <name evidence="11" type="ORF">EJ065_3835</name>
</gene>
<dbReference type="EMBL" id="CP034669">
    <property type="protein sequence ID" value="QAT85396.1"/>
    <property type="molecule type" value="Genomic_DNA"/>
</dbReference>
<dbReference type="PANTHER" id="PTHR33446">
    <property type="entry name" value="PROTEIN TONB-RELATED"/>
    <property type="match status" value="1"/>
</dbReference>
<organism evidence="11 12">
    <name type="scientific">Corallococcus coralloides</name>
    <name type="common">Myxococcus coralloides</name>
    <dbReference type="NCBI Taxonomy" id="184914"/>
    <lineage>
        <taxon>Bacteria</taxon>
        <taxon>Pseudomonadati</taxon>
        <taxon>Myxococcota</taxon>
        <taxon>Myxococcia</taxon>
        <taxon>Myxococcales</taxon>
        <taxon>Cystobacterineae</taxon>
        <taxon>Myxococcaceae</taxon>
        <taxon>Corallococcus</taxon>
    </lineage>
</organism>
<keyword evidence="8" id="KW-1133">Transmembrane helix</keyword>
<evidence type="ECO:0000256" key="9">
    <source>
        <dbReference type="ARBA" id="ARBA00023136"/>
    </source>
</evidence>
<comment type="subcellular location">
    <subcellularLocation>
        <location evidence="1">Cell inner membrane</location>
        <topology evidence="1">Single-pass membrane protein</topology>
        <orientation evidence="1">Periplasmic side</orientation>
    </subcellularLocation>
</comment>
<dbReference type="InterPro" id="IPR051045">
    <property type="entry name" value="TonB-dependent_transducer"/>
</dbReference>
<dbReference type="InterPro" id="IPR006260">
    <property type="entry name" value="TonB/TolA_C"/>
</dbReference>
<dbReference type="RefSeq" id="WP_164933258.1">
    <property type="nucleotide sequence ID" value="NZ_CP034669.1"/>
</dbReference>
<keyword evidence="3" id="KW-0813">Transport</keyword>
<dbReference type="GO" id="GO:0098797">
    <property type="term" value="C:plasma membrane protein complex"/>
    <property type="evidence" value="ECO:0007669"/>
    <property type="project" value="TreeGrafter"/>
</dbReference>
<dbReference type="Gene3D" id="3.30.1150.10">
    <property type="match status" value="1"/>
</dbReference>
<evidence type="ECO:0000256" key="8">
    <source>
        <dbReference type="ARBA" id="ARBA00022989"/>
    </source>
</evidence>
<evidence type="ECO:0000256" key="2">
    <source>
        <dbReference type="ARBA" id="ARBA00006555"/>
    </source>
</evidence>
<evidence type="ECO:0000256" key="3">
    <source>
        <dbReference type="ARBA" id="ARBA00022448"/>
    </source>
</evidence>
<dbReference type="Proteomes" id="UP000288758">
    <property type="component" value="Chromosome"/>
</dbReference>
<dbReference type="GO" id="GO:0015031">
    <property type="term" value="P:protein transport"/>
    <property type="evidence" value="ECO:0007669"/>
    <property type="project" value="UniProtKB-KW"/>
</dbReference>